<feature type="transmembrane region" description="Helical" evidence="1">
    <location>
        <begin position="6"/>
        <end position="24"/>
    </location>
</feature>
<dbReference type="AlphaFoldDB" id="A0A7Z0QUH3"/>
<accession>A0A7Z0QUH3</accession>
<keyword evidence="3" id="KW-1185">Reference proteome</keyword>
<name>A0A7Z0QUH3_9GAMM</name>
<dbReference type="RefSeq" id="WP_180546229.1">
    <property type="nucleotide sequence ID" value="NZ_JACCJZ010000020.1"/>
</dbReference>
<keyword evidence="1" id="KW-1133">Transmembrane helix</keyword>
<sequence length="121" mass="13206">MSSIQTLLLAGLVSAVIVGLWHWYRIRRRNEAYARLLDAADAFEARLRVVRAQFDGLAGGDGDPVRDALQEMLRQRLWLQEHGAGASARALDGMRASIAAAQARVDLQLAQLEQARAAAGL</sequence>
<dbReference type="EMBL" id="JACCJZ010000020">
    <property type="protein sequence ID" value="NYZ64020.1"/>
    <property type="molecule type" value="Genomic_DNA"/>
</dbReference>
<keyword evidence="1" id="KW-0472">Membrane</keyword>
<protein>
    <submittedName>
        <fullName evidence="2">Uncharacterized protein</fullName>
    </submittedName>
</protein>
<proteinExistence type="predicted"/>
<gene>
    <name evidence="2" type="ORF">H0E82_14875</name>
</gene>
<evidence type="ECO:0000256" key="1">
    <source>
        <dbReference type="SAM" id="Phobius"/>
    </source>
</evidence>
<evidence type="ECO:0000313" key="2">
    <source>
        <dbReference type="EMBL" id="NYZ64020.1"/>
    </source>
</evidence>
<evidence type="ECO:0000313" key="3">
    <source>
        <dbReference type="Proteomes" id="UP000589896"/>
    </source>
</evidence>
<dbReference type="Proteomes" id="UP000589896">
    <property type="component" value="Unassembled WGS sequence"/>
</dbReference>
<reference evidence="2 3" key="1">
    <citation type="submission" date="2020-07" db="EMBL/GenBank/DDBJ databases">
        <title>isolation of Luteimonas sp. SJ-16.</title>
        <authorList>
            <person name="Huang X.-X."/>
            <person name="Xu L."/>
            <person name="Sun J.-Q."/>
        </authorList>
    </citation>
    <scope>NUCLEOTIDE SEQUENCE [LARGE SCALE GENOMIC DNA]</scope>
    <source>
        <strain evidence="2 3">SJ-16</strain>
    </source>
</reference>
<keyword evidence="1" id="KW-0812">Transmembrane</keyword>
<organism evidence="2 3">
    <name type="scientific">Luteimonas deserti</name>
    <dbReference type="NCBI Taxonomy" id="2752306"/>
    <lineage>
        <taxon>Bacteria</taxon>
        <taxon>Pseudomonadati</taxon>
        <taxon>Pseudomonadota</taxon>
        <taxon>Gammaproteobacteria</taxon>
        <taxon>Lysobacterales</taxon>
        <taxon>Lysobacteraceae</taxon>
        <taxon>Luteimonas</taxon>
    </lineage>
</organism>
<comment type="caution">
    <text evidence="2">The sequence shown here is derived from an EMBL/GenBank/DDBJ whole genome shotgun (WGS) entry which is preliminary data.</text>
</comment>